<dbReference type="Proteomes" id="UP000664169">
    <property type="component" value="Unassembled WGS sequence"/>
</dbReference>
<gene>
    <name evidence="3" type="ORF">GOMPHAMPRED_003064</name>
</gene>
<dbReference type="InterPro" id="IPR032857">
    <property type="entry name" value="ALKBH4"/>
</dbReference>
<dbReference type="InterPro" id="IPR037151">
    <property type="entry name" value="AlkB-like_sf"/>
</dbReference>
<protein>
    <recommendedName>
        <fullName evidence="2">Fe2OG dioxygenase domain-containing protein</fullName>
    </recommendedName>
</protein>
<dbReference type="PANTHER" id="PTHR12463:SF1">
    <property type="entry name" value="2-OXOGLUTARATE AND FE-DEPENDENT OXYGENASE FAMILY PROTEIN"/>
    <property type="match status" value="1"/>
</dbReference>
<dbReference type="EMBL" id="CAJPDQ010000002">
    <property type="protein sequence ID" value="CAF9905171.1"/>
    <property type="molecule type" value="Genomic_DNA"/>
</dbReference>
<name>A0A8H3EDL3_9LECA</name>
<evidence type="ECO:0000313" key="4">
    <source>
        <dbReference type="Proteomes" id="UP000664169"/>
    </source>
</evidence>
<dbReference type="PANTHER" id="PTHR12463">
    <property type="entry name" value="OXYGENASE-RELATED"/>
    <property type="match status" value="1"/>
</dbReference>
<dbReference type="GO" id="GO:0070988">
    <property type="term" value="P:demethylation"/>
    <property type="evidence" value="ECO:0007669"/>
    <property type="project" value="InterPro"/>
</dbReference>
<organism evidence="3 4">
    <name type="scientific">Gomphillus americanus</name>
    <dbReference type="NCBI Taxonomy" id="1940652"/>
    <lineage>
        <taxon>Eukaryota</taxon>
        <taxon>Fungi</taxon>
        <taxon>Dikarya</taxon>
        <taxon>Ascomycota</taxon>
        <taxon>Pezizomycotina</taxon>
        <taxon>Lecanoromycetes</taxon>
        <taxon>OSLEUM clade</taxon>
        <taxon>Ostropomycetidae</taxon>
        <taxon>Ostropales</taxon>
        <taxon>Graphidaceae</taxon>
        <taxon>Gomphilloideae</taxon>
        <taxon>Gomphillus</taxon>
    </lineage>
</organism>
<dbReference type="InterPro" id="IPR005123">
    <property type="entry name" value="Oxoglu/Fe-dep_dioxygenase_dom"/>
</dbReference>
<dbReference type="Gene3D" id="2.60.120.590">
    <property type="entry name" value="Alpha-ketoglutarate-dependent dioxygenase AlkB-like"/>
    <property type="match status" value="1"/>
</dbReference>
<proteinExistence type="predicted"/>
<dbReference type="PROSITE" id="PS51471">
    <property type="entry name" value="FE2OG_OXY"/>
    <property type="match status" value="1"/>
</dbReference>
<dbReference type="InterPro" id="IPR027450">
    <property type="entry name" value="AlkB-like"/>
</dbReference>
<evidence type="ECO:0000256" key="1">
    <source>
        <dbReference type="SAM" id="MobiDB-lite"/>
    </source>
</evidence>
<dbReference type="GO" id="GO:0032451">
    <property type="term" value="F:demethylase activity"/>
    <property type="evidence" value="ECO:0007669"/>
    <property type="project" value="TreeGrafter"/>
</dbReference>
<accession>A0A8H3EDL3</accession>
<feature type="region of interest" description="Disordered" evidence="1">
    <location>
        <begin position="1"/>
        <end position="23"/>
    </location>
</feature>
<dbReference type="SUPFAM" id="SSF51197">
    <property type="entry name" value="Clavaminate synthase-like"/>
    <property type="match status" value="1"/>
</dbReference>
<dbReference type="GO" id="GO:0016491">
    <property type="term" value="F:oxidoreductase activity"/>
    <property type="evidence" value="ECO:0007669"/>
    <property type="project" value="TreeGrafter"/>
</dbReference>
<evidence type="ECO:0000313" key="3">
    <source>
        <dbReference type="EMBL" id="CAF9905171.1"/>
    </source>
</evidence>
<dbReference type="AlphaFoldDB" id="A0A8H3EDL3"/>
<dbReference type="Pfam" id="PF13532">
    <property type="entry name" value="2OG-FeII_Oxy_2"/>
    <property type="match status" value="1"/>
</dbReference>
<keyword evidence="4" id="KW-1185">Reference proteome</keyword>
<sequence>MTLSSARSCKVKESMPESSARQQKSITSFFKNTAKAKPSRELDLSVPGLSMIKDFISRQEEIQILSFLSTQNWRTDLNRRVIHYGGSYCLLPPRHASAKERQRIENDIVIAEPMPSALDFLISRMIEQRLYLEEEKPEYCIVNEYTDNQGISAHVENFKFGEPVCGLTMGNGDWMRFHELTRPDDGSVRSGKAAKAERTGHKQDVWLPPRSLLVMRRDARSNWQHQICRSWRGRRLNDDWKRISLTFRVGART</sequence>
<evidence type="ECO:0000259" key="2">
    <source>
        <dbReference type="PROSITE" id="PS51471"/>
    </source>
</evidence>
<comment type="caution">
    <text evidence="3">The sequence shown here is derived from an EMBL/GenBank/DDBJ whole genome shotgun (WGS) entry which is preliminary data.</text>
</comment>
<dbReference type="OrthoDB" id="412814at2759"/>
<reference evidence="3" key="1">
    <citation type="submission" date="2021-03" db="EMBL/GenBank/DDBJ databases">
        <authorList>
            <person name="Tagirdzhanova G."/>
        </authorList>
    </citation>
    <scope>NUCLEOTIDE SEQUENCE</scope>
</reference>
<feature type="domain" description="Fe2OG dioxygenase" evidence="2">
    <location>
        <begin position="136"/>
        <end position="251"/>
    </location>
</feature>